<reference evidence="2" key="1">
    <citation type="submission" date="2017-07" db="EMBL/GenBank/DDBJ databases">
        <title>Cobaviruses - a newly discovered phage group infecting protist-associated Rhodobacteraceae is ubiquitous in highly productive marine areas.</title>
        <authorList>
            <person name="Bischoff V."/>
            <person name="Bunk B."/>
            <person name="Meier-Kolthoff J."/>
            <person name="Sproer C."/>
            <person name="Poehlein A."/>
            <person name="Dogs M."/>
            <person name="Daniel R."/>
            <person name="Overmann J."/>
            <person name="Goker M."/>
            <person name="Simon M."/>
            <person name="Brinkhoff T."/>
            <person name="Moraru C."/>
        </authorList>
    </citation>
    <scope>NUCLEOTIDE SEQUENCE [LARGE SCALE GENOMIC DNA]</scope>
</reference>
<gene>
    <name evidence="1" type="ORF">vBLenPICBM2__42</name>
</gene>
<evidence type="ECO:0000313" key="2">
    <source>
        <dbReference type="Proteomes" id="UP000273515"/>
    </source>
</evidence>
<dbReference type="Proteomes" id="UP000273515">
    <property type="component" value="Segment"/>
</dbReference>
<proteinExistence type="predicted"/>
<organism evidence="1 2">
    <name type="scientific">Lentibacter phage vB_LenP_ICBM2</name>
    <dbReference type="NCBI Taxonomy" id="2847823"/>
    <lineage>
        <taxon>Viruses</taxon>
        <taxon>Duplodnaviria</taxon>
        <taxon>Heunggongvirae</taxon>
        <taxon>Uroviricota</taxon>
        <taxon>Caudoviricetes</taxon>
        <taxon>Zobellviridae</taxon>
        <taxon>Cobavirinae</taxon>
        <taxon>Veravirus</taxon>
        <taxon>Veravirus septentrionalis</taxon>
    </lineage>
</organism>
<protein>
    <submittedName>
        <fullName evidence="1">Uncharacterized protein</fullName>
    </submittedName>
</protein>
<keyword evidence="2" id="KW-1185">Reference proteome</keyword>
<sequence length="189" mass="20159">MANVNHSTMTDPYLHEPKGVAAASNGSVYVANGAGTGSWVHAHHYIGAYVDFDVATPAYQHSTTTTLTPLDPTFVISESNGFAGVATPNARLQYTEVESIVATINFTMSIKNNSGSNKNVEFVLYKNGVAVGGAHNIQTVISGEWSNCTLVGQTTLEQDDYLEIWVKADASFTLDMASAYLTIAGNFKA</sequence>
<dbReference type="EMBL" id="MF431616">
    <property type="protein sequence ID" value="AYP28101.1"/>
    <property type="molecule type" value="Genomic_DNA"/>
</dbReference>
<name>A0A3G2YRR7_9CAUD</name>
<accession>A0A3G2YRR7</accession>
<reference evidence="1 2" key="2">
    <citation type="journal article" date="2019" name="ISME J.">
        <title>Cobaviruses - a new globally distributed phage group infecting Rhodobacteraceae in marine ecosystems.</title>
        <authorList>
            <person name="Bischoff V."/>
            <person name="Bunk B."/>
            <person name="Meier-Kolthoff J.P."/>
            <person name="Sproer C."/>
            <person name="Poehlein A."/>
            <person name="Dogs M."/>
            <person name="Nguyen M."/>
            <person name="Petersen J."/>
            <person name="Daniel R."/>
            <person name="Overmann J."/>
            <person name="Goker M."/>
            <person name="Simon M."/>
            <person name="Brinkhoff T."/>
            <person name="Moraru C."/>
        </authorList>
    </citation>
    <scope>NUCLEOTIDE SEQUENCE [LARGE SCALE GENOMIC DNA]</scope>
</reference>
<evidence type="ECO:0000313" key="1">
    <source>
        <dbReference type="EMBL" id="AYP28101.1"/>
    </source>
</evidence>